<keyword evidence="3" id="KW-0812">Transmembrane</keyword>
<dbReference type="GO" id="GO:0071281">
    <property type="term" value="P:cellular response to iron ion"/>
    <property type="evidence" value="ECO:0007669"/>
    <property type="project" value="TreeGrafter"/>
</dbReference>
<evidence type="ECO:0000259" key="4">
    <source>
        <dbReference type="PROSITE" id="PS50983"/>
    </source>
</evidence>
<keyword evidence="3" id="KW-1133">Transmembrane helix</keyword>
<dbReference type="Proteomes" id="UP000199199">
    <property type="component" value="Unassembled WGS sequence"/>
</dbReference>
<reference evidence="6" key="1">
    <citation type="submission" date="2016-10" db="EMBL/GenBank/DDBJ databases">
        <authorList>
            <person name="Varghese N."/>
            <person name="Submissions S."/>
        </authorList>
    </citation>
    <scope>NUCLEOTIDE SEQUENCE [LARGE SCALE GENOMIC DNA]</scope>
    <source>
        <strain evidence="6">DSM 22427</strain>
    </source>
</reference>
<evidence type="ECO:0000256" key="1">
    <source>
        <dbReference type="ARBA" id="ARBA00022729"/>
    </source>
</evidence>
<keyword evidence="3" id="KW-0472">Membrane</keyword>
<dbReference type="NCBIfam" id="TIGR04281">
    <property type="entry name" value="peripla_PGF_1"/>
    <property type="match status" value="1"/>
</dbReference>
<evidence type="ECO:0000256" key="3">
    <source>
        <dbReference type="SAM" id="Phobius"/>
    </source>
</evidence>
<dbReference type="Gene3D" id="3.40.50.1980">
    <property type="entry name" value="Nitrogenase molybdenum iron protein domain"/>
    <property type="match status" value="2"/>
</dbReference>
<accession>A0A1I6QXU4</accession>
<sequence length="381" mass="40563">MQRKLAVLLTITLITSAFAPLAAAGVSAEADASERLGATSAADAQCEFPGEFTDATGETISLERAPESVVALQPSDAQTMFEIGAEDRLTGMPENPATADLEMGDRQAVTDGYDVLVEQVVALDPDVVLAANTTQDGDVEQLREAGLDVYVFGEGNSIEDVEENVLTTGELVGECDGATQTVEWMDERIDLLENATADDSENRPLAFYDMRKGSTTGTNSFQHEVLTTAGVENIAERVGLERSWGEIDSEQIVEEDPDWIIHPTGSEGEYPFTSGVENTTAYAEGNVMAVDDNAMSQPAPRVVFAIEEIVQNVYPDAYAELEANLTTLDEEQRVYDPGEASNSNDDDGDDSTAGGEPIPGLGVPVAVAAILAAGAFALRRR</sequence>
<feature type="transmembrane region" description="Helical" evidence="3">
    <location>
        <begin position="358"/>
        <end position="378"/>
    </location>
</feature>
<dbReference type="SUPFAM" id="SSF53807">
    <property type="entry name" value="Helical backbone' metal receptor"/>
    <property type="match status" value="1"/>
</dbReference>
<dbReference type="AlphaFoldDB" id="A0A1I6QXU4"/>
<dbReference type="InterPro" id="IPR026469">
    <property type="entry name" value="Peripla_PGF_1"/>
</dbReference>
<proteinExistence type="predicted"/>
<dbReference type="RefSeq" id="WP_092903445.1">
    <property type="nucleotide sequence ID" value="NZ_FOZS01000001.1"/>
</dbReference>
<dbReference type="InterPro" id="IPR054828">
    <property type="entry name" value="Vit_B12_bind_prot"/>
</dbReference>
<evidence type="ECO:0000313" key="6">
    <source>
        <dbReference type="Proteomes" id="UP000199199"/>
    </source>
</evidence>
<dbReference type="InterPro" id="IPR002491">
    <property type="entry name" value="ABC_transptr_periplasmic_BD"/>
</dbReference>
<dbReference type="OrthoDB" id="214567at2157"/>
<protein>
    <submittedName>
        <fullName evidence="5">Iron complex transport system substrate-binding protein</fullName>
    </submittedName>
</protein>
<dbReference type="EMBL" id="FOZS01000001">
    <property type="protein sequence ID" value="SFS57223.1"/>
    <property type="molecule type" value="Genomic_DNA"/>
</dbReference>
<gene>
    <name evidence="5" type="ORF">SAMN04488556_1688</name>
</gene>
<name>A0A1I6QXU4_9EURY</name>
<dbReference type="Pfam" id="PF01497">
    <property type="entry name" value="Peripla_BP_2"/>
    <property type="match status" value="1"/>
</dbReference>
<keyword evidence="6" id="KW-1185">Reference proteome</keyword>
<dbReference type="PROSITE" id="PS50983">
    <property type="entry name" value="FE_B12_PBP"/>
    <property type="match status" value="1"/>
</dbReference>
<feature type="region of interest" description="Disordered" evidence="2">
    <location>
        <begin position="332"/>
        <end position="358"/>
    </location>
</feature>
<keyword evidence="1" id="KW-0732">Signal</keyword>
<feature type="domain" description="Fe/B12 periplasmic-binding" evidence="4">
    <location>
        <begin position="68"/>
        <end position="321"/>
    </location>
</feature>
<evidence type="ECO:0000313" key="5">
    <source>
        <dbReference type="EMBL" id="SFS57223.1"/>
    </source>
</evidence>
<dbReference type="PANTHER" id="PTHR30535">
    <property type="entry name" value="VITAMIN B12-BINDING PROTEIN"/>
    <property type="match status" value="1"/>
</dbReference>
<evidence type="ECO:0000256" key="2">
    <source>
        <dbReference type="SAM" id="MobiDB-lite"/>
    </source>
</evidence>
<dbReference type="InterPro" id="IPR050902">
    <property type="entry name" value="ABC_Transporter_SBP"/>
</dbReference>
<dbReference type="NCBIfam" id="NF038402">
    <property type="entry name" value="TroA_like"/>
    <property type="match status" value="1"/>
</dbReference>
<dbReference type="PANTHER" id="PTHR30535:SF34">
    <property type="entry name" value="MOLYBDATE-BINDING PROTEIN MOLA"/>
    <property type="match status" value="1"/>
</dbReference>
<organism evidence="5 6">
    <name type="scientific">Halostagnicola kamekurae</name>
    <dbReference type="NCBI Taxonomy" id="619731"/>
    <lineage>
        <taxon>Archaea</taxon>
        <taxon>Methanobacteriati</taxon>
        <taxon>Methanobacteriota</taxon>
        <taxon>Stenosarchaea group</taxon>
        <taxon>Halobacteria</taxon>
        <taxon>Halobacteriales</taxon>
        <taxon>Natrialbaceae</taxon>
        <taxon>Halostagnicola</taxon>
    </lineage>
</organism>